<feature type="transmembrane region" description="Helical" evidence="7">
    <location>
        <begin position="388"/>
        <end position="407"/>
    </location>
</feature>
<evidence type="ECO:0000256" key="1">
    <source>
        <dbReference type="ARBA" id="ARBA00004141"/>
    </source>
</evidence>
<evidence type="ECO:0000256" key="6">
    <source>
        <dbReference type="ARBA" id="ARBA00023180"/>
    </source>
</evidence>
<dbReference type="GO" id="GO:0005886">
    <property type="term" value="C:plasma membrane"/>
    <property type="evidence" value="ECO:0007669"/>
    <property type="project" value="TreeGrafter"/>
</dbReference>
<dbReference type="PROSITE" id="PS50850">
    <property type="entry name" value="MFS"/>
    <property type="match status" value="1"/>
</dbReference>
<evidence type="ECO:0000313" key="9">
    <source>
        <dbReference type="EMBL" id="KAF1974494.1"/>
    </source>
</evidence>
<keyword evidence="3 7" id="KW-0812">Transmembrane</keyword>
<keyword evidence="4 7" id="KW-1133">Transmembrane helix</keyword>
<evidence type="ECO:0000259" key="8">
    <source>
        <dbReference type="PROSITE" id="PS50850"/>
    </source>
</evidence>
<feature type="transmembrane region" description="Helical" evidence="7">
    <location>
        <begin position="117"/>
        <end position="137"/>
    </location>
</feature>
<dbReference type="Pfam" id="PF07690">
    <property type="entry name" value="MFS_1"/>
    <property type="match status" value="1"/>
</dbReference>
<dbReference type="PANTHER" id="PTHR23501">
    <property type="entry name" value="MAJOR FACILITATOR SUPERFAMILY"/>
    <property type="match status" value="1"/>
</dbReference>
<gene>
    <name evidence="9" type="ORF">BU23DRAFT_588960</name>
</gene>
<name>A0A6A5VBG4_9PLEO</name>
<dbReference type="Gene3D" id="1.20.1250.20">
    <property type="entry name" value="MFS general substrate transporter like domains"/>
    <property type="match status" value="1"/>
</dbReference>
<dbReference type="GO" id="GO:0022857">
    <property type="term" value="F:transmembrane transporter activity"/>
    <property type="evidence" value="ECO:0007669"/>
    <property type="project" value="InterPro"/>
</dbReference>
<dbReference type="InterPro" id="IPR011701">
    <property type="entry name" value="MFS"/>
</dbReference>
<feature type="transmembrane region" description="Helical" evidence="7">
    <location>
        <begin position="276"/>
        <end position="293"/>
    </location>
</feature>
<feature type="transmembrane region" description="Helical" evidence="7">
    <location>
        <begin position="314"/>
        <end position="341"/>
    </location>
</feature>
<dbReference type="SUPFAM" id="SSF103473">
    <property type="entry name" value="MFS general substrate transporter"/>
    <property type="match status" value="1"/>
</dbReference>
<dbReference type="AlphaFoldDB" id="A0A6A5VBG4"/>
<comment type="subcellular location">
    <subcellularLocation>
        <location evidence="1">Membrane</location>
        <topology evidence="1">Multi-pass membrane protein</topology>
    </subcellularLocation>
</comment>
<sequence>MSSSAPGRLLRLTLQIYRNQNSTTEDREKFAREYLAKVAALHAKNGIEMYQQVCGRLLLRWIVMLHLAHSPAGLHARRVSRCVGRHEPSQQPWLDHRQKTAFLPFWGQLSLVLGRRWPTIAAVAIFVLGSGISGGATSTAMLIAGRLIQGLGGAGITAMTQLIISDLVSLRERGKYIGVIYAVFGLGTAVGPPVGSAITQYSNWKWAFWINLPVGGVTLLMQFFFLQIVFVKRLTFKEKVRQIDWIGNSVLVASVVSILIALSWANTRYAWSEYQIIVPLVLGFVGTGLFFVYESSKFCVQPTIPPRMFLNRTSALGLICTFIQSMLTISGVLLLPTILVGVPAAIVSGQVLAKYGKYKPIHIFGFAVATLASGLYINFDAKSSLAKIVIYQIIAGIGGGCLLTTMLPSVQAANPPKDVAAATSTWAFMRALGNVWGIAIPAAIFNNQMNSRVGSISDPRVRGFLSGGDAYTHVSATFIKSLPLDLQNEVVNAYQGALRVVWEVGLAFNMLGFLLVFPEKEIKLRTTVTSDHKLKEKAKKVDVEAKSGDLAEKQGSSSSNS</sequence>
<feature type="transmembrane region" description="Helical" evidence="7">
    <location>
        <begin position="143"/>
        <end position="164"/>
    </location>
</feature>
<evidence type="ECO:0000313" key="10">
    <source>
        <dbReference type="Proteomes" id="UP000800036"/>
    </source>
</evidence>
<dbReference type="PANTHER" id="PTHR23501:SF187">
    <property type="entry name" value="MAJOR FACILITATOR SUPERFAMILY (MFS) PROFILE DOMAIN-CONTAINING PROTEIN"/>
    <property type="match status" value="1"/>
</dbReference>
<feature type="domain" description="Major facilitator superfamily (MFS) profile" evidence="8">
    <location>
        <begin position="34"/>
        <end position="521"/>
    </location>
</feature>
<feature type="transmembrane region" description="Helical" evidence="7">
    <location>
        <begin position="176"/>
        <end position="194"/>
    </location>
</feature>
<dbReference type="InterPro" id="IPR020846">
    <property type="entry name" value="MFS_dom"/>
</dbReference>
<dbReference type="InterPro" id="IPR036259">
    <property type="entry name" value="MFS_trans_sf"/>
</dbReference>
<feature type="transmembrane region" description="Helical" evidence="7">
    <location>
        <begin position="206"/>
        <end position="231"/>
    </location>
</feature>
<organism evidence="9 10">
    <name type="scientific">Bimuria novae-zelandiae CBS 107.79</name>
    <dbReference type="NCBI Taxonomy" id="1447943"/>
    <lineage>
        <taxon>Eukaryota</taxon>
        <taxon>Fungi</taxon>
        <taxon>Dikarya</taxon>
        <taxon>Ascomycota</taxon>
        <taxon>Pezizomycotina</taxon>
        <taxon>Dothideomycetes</taxon>
        <taxon>Pleosporomycetidae</taxon>
        <taxon>Pleosporales</taxon>
        <taxon>Massarineae</taxon>
        <taxon>Didymosphaeriaceae</taxon>
        <taxon>Bimuria</taxon>
    </lineage>
</organism>
<keyword evidence="6" id="KW-0325">Glycoprotein</keyword>
<evidence type="ECO:0000256" key="5">
    <source>
        <dbReference type="ARBA" id="ARBA00023136"/>
    </source>
</evidence>
<keyword evidence="2" id="KW-0813">Transport</keyword>
<keyword evidence="10" id="KW-1185">Reference proteome</keyword>
<evidence type="ECO:0000256" key="2">
    <source>
        <dbReference type="ARBA" id="ARBA00022448"/>
    </source>
</evidence>
<dbReference type="OrthoDB" id="10021397at2759"/>
<proteinExistence type="predicted"/>
<dbReference type="PRINTS" id="PR01036">
    <property type="entry name" value="TCRTETB"/>
</dbReference>
<evidence type="ECO:0000256" key="3">
    <source>
        <dbReference type="ARBA" id="ARBA00022692"/>
    </source>
</evidence>
<protein>
    <submittedName>
        <fullName evidence="9">MFS general substrate transporter</fullName>
    </submittedName>
</protein>
<dbReference type="Proteomes" id="UP000800036">
    <property type="component" value="Unassembled WGS sequence"/>
</dbReference>
<keyword evidence="5 7" id="KW-0472">Membrane</keyword>
<dbReference type="EMBL" id="ML976674">
    <property type="protein sequence ID" value="KAF1974494.1"/>
    <property type="molecule type" value="Genomic_DNA"/>
</dbReference>
<feature type="transmembrane region" description="Helical" evidence="7">
    <location>
        <begin position="427"/>
        <end position="445"/>
    </location>
</feature>
<accession>A0A6A5VBG4</accession>
<feature type="transmembrane region" description="Helical" evidence="7">
    <location>
        <begin position="361"/>
        <end position="379"/>
    </location>
</feature>
<evidence type="ECO:0000256" key="7">
    <source>
        <dbReference type="SAM" id="Phobius"/>
    </source>
</evidence>
<evidence type="ECO:0000256" key="4">
    <source>
        <dbReference type="ARBA" id="ARBA00022989"/>
    </source>
</evidence>
<feature type="transmembrane region" description="Helical" evidence="7">
    <location>
        <begin position="243"/>
        <end position="264"/>
    </location>
</feature>
<reference evidence="9" key="1">
    <citation type="journal article" date="2020" name="Stud. Mycol.">
        <title>101 Dothideomycetes genomes: a test case for predicting lifestyles and emergence of pathogens.</title>
        <authorList>
            <person name="Haridas S."/>
            <person name="Albert R."/>
            <person name="Binder M."/>
            <person name="Bloem J."/>
            <person name="Labutti K."/>
            <person name="Salamov A."/>
            <person name="Andreopoulos B."/>
            <person name="Baker S."/>
            <person name="Barry K."/>
            <person name="Bills G."/>
            <person name="Bluhm B."/>
            <person name="Cannon C."/>
            <person name="Castanera R."/>
            <person name="Culley D."/>
            <person name="Daum C."/>
            <person name="Ezra D."/>
            <person name="Gonzalez J."/>
            <person name="Henrissat B."/>
            <person name="Kuo A."/>
            <person name="Liang C."/>
            <person name="Lipzen A."/>
            <person name="Lutzoni F."/>
            <person name="Magnuson J."/>
            <person name="Mondo S."/>
            <person name="Nolan M."/>
            <person name="Ohm R."/>
            <person name="Pangilinan J."/>
            <person name="Park H.-J."/>
            <person name="Ramirez L."/>
            <person name="Alfaro M."/>
            <person name="Sun H."/>
            <person name="Tritt A."/>
            <person name="Yoshinaga Y."/>
            <person name="Zwiers L.-H."/>
            <person name="Turgeon B."/>
            <person name="Goodwin S."/>
            <person name="Spatafora J."/>
            <person name="Crous P."/>
            <person name="Grigoriev I."/>
        </authorList>
    </citation>
    <scope>NUCLEOTIDE SEQUENCE</scope>
    <source>
        <strain evidence="9">CBS 107.79</strain>
    </source>
</reference>